<dbReference type="PANTHER" id="PTHR44489:SF11">
    <property type="entry name" value="WD REPEAT DOMAIN 86"/>
    <property type="match status" value="1"/>
</dbReference>
<evidence type="ECO:0000313" key="4">
    <source>
        <dbReference type="Proteomes" id="UP000032214"/>
    </source>
</evidence>
<dbReference type="InterPro" id="IPR015943">
    <property type="entry name" value="WD40/YVTN_repeat-like_dom_sf"/>
</dbReference>
<keyword evidence="1" id="KW-0853">WD repeat</keyword>
<evidence type="ECO:0000313" key="3">
    <source>
        <dbReference type="EMBL" id="KIX84944.1"/>
    </source>
</evidence>
<dbReference type="AlphaFoldDB" id="A0A0D2GNG8"/>
<evidence type="ECO:0000256" key="2">
    <source>
        <dbReference type="SAM" id="Phobius"/>
    </source>
</evidence>
<dbReference type="InterPro" id="IPR036322">
    <property type="entry name" value="WD40_repeat_dom_sf"/>
</dbReference>
<organism evidence="3 4">
    <name type="scientific">candidate division TM6 bacterium JCVI TM6SC1</name>
    <dbReference type="NCBI Taxonomy" id="1306947"/>
    <lineage>
        <taxon>Bacteria</taxon>
        <taxon>Candidatus Babelota</taxon>
        <taxon>Vermiphilus</taxon>
    </lineage>
</organism>
<dbReference type="PROSITE" id="PS50082">
    <property type="entry name" value="WD_REPEATS_2"/>
    <property type="match status" value="1"/>
</dbReference>
<dbReference type="InterPro" id="IPR001680">
    <property type="entry name" value="WD40_rpt"/>
</dbReference>
<keyword evidence="4" id="KW-1185">Reference proteome</keyword>
<dbReference type="SMART" id="SM00320">
    <property type="entry name" value="WD40"/>
    <property type="match status" value="4"/>
</dbReference>
<sequence length="495" mass="55910">MLFIATKGIMKFVYIILSLHVMIFSLHGAALDIHQSKVPLHLVHNGKQALRADIYATLCKISKTLQDIPGQPEMVTRAYDSKDYTYYVVDKGISLPMLGYLYSYNQITGKNYILTLSTSDLATLHSEANFWGLDNESVLLFLLVTRVTNPTVLNILMTSHHECGTFMRACLRTNIILADALAADTHHFFMSRVYQPIQVISAYNKRPTCVSISANGLLVVGFDNGAIDVYKPNEYGLHGHVTSVIHDSTSAGYGPEIIYLSIAQDGTFTSGSRNKIVKTWKINDMQAYTCTLTENSAKYPVSEADMLRFARDEKTNILYLGTNNGKITISQLDRNKEIKHLETITACNYYSITSLVLAANKILYVGSMNGVISIWKKSAIQKKHLCIYKLFDNKAYFSGYQNSIKCLTAAEGKLYVGSSDGTIKIWEIPFDFMTLEQQLLLHWKNACNINLSDQTLHRFPEYVRAIYASLPTYIKDHINLKFKPVFYHTDHIYTL</sequence>
<accession>A0A0D2GNG8</accession>
<dbReference type="STRING" id="1306947.J120_04365"/>
<dbReference type="Proteomes" id="UP000032214">
    <property type="component" value="Unassembled WGS sequence"/>
</dbReference>
<dbReference type="Pfam" id="PF00400">
    <property type="entry name" value="WD40"/>
    <property type="match status" value="1"/>
</dbReference>
<reference evidence="3 4" key="1">
    <citation type="journal article" date="2013" name="Proc. Natl. Acad. Sci. U.S.A.">
        <title>Candidate phylum TM6 genome recovered from a hospital sink biofilm provides genomic insights into this uncultivated phylum.</title>
        <authorList>
            <person name="McLean J.S."/>
            <person name="Lombardo M.J."/>
            <person name="Badger J.H."/>
            <person name="Edlund A."/>
            <person name="Novotny M."/>
            <person name="Yee-Greenbaum J."/>
            <person name="Vyahhi N."/>
            <person name="Hall A.P."/>
            <person name="Yang Y."/>
            <person name="Dupont C.L."/>
            <person name="Ziegler M.G."/>
            <person name="Chitsaz H."/>
            <person name="Allen A.E."/>
            <person name="Yooseph S."/>
            <person name="Tesler G."/>
            <person name="Pevzner P.A."/>
            <person name="Friedman R.M."/>
            <person name="Nealson K.H."/>
            <person name="Venter J.C."/>
            <person name="Lasken R.S."/>
        </authorList>
    </citation>
    <scope>NUCLEOTIDE SEQUENCE [LARGE SCALE GENOMIC DNA]</scope>
    <source>
        <strain evidence="3 4">TM6SC1</strain>
    </source>
</reference>
<comment type="caution">
    <text evidence="3">The sequence shown here is derived from an EMBL/GenBank/DDBJ whole genome shotgun (WGS) entry which is preliminary data.</text>
</comment>
<feature type="transmembrane region" description="Helical" evidence="2">
    <location>
        <begin position="12"/>
        <end position="31"/>
    </location>
</feature>
<gene>
    <name evidence="3" type="ORF">J120_04365</name>
</gene>
<evidence type="ECO:0000256" key="1">
    <source>
        <dbReference type="PROSITE-ProRule" id="PRU00221"/>
    </source>
</evidence>
<dbReference type="InterPro" id="IPR044715">
    <property type="entry name" value="WDR86-like"/>
</dbReference>
<dbReference type="SUPFAM" id="SSF50978">
    <property type="entry name" value="WD40 repeat-like"/>
    <property type="match status" value="1"/>
</dbReference>
<keyword evidence="2" id="KW-1133">Transmembrane helix</keyword>
<keyword evidence="2" id="KW-0812">Transmembrane</keyword>
<keyword evidence="2" id="KW-0472">Membrane</keyword>
<proteinExistence type="predicted"/>
<name>A0A0D2GNG8_9BACT</name>
<feature type="repeat" description="WD" evidence="1">
    <location>
        <begin position="397"/>
        <end position="428"/>
    </location>
</feature>
<dbReference type="Gene3D" id="2.130.10.10">
    <property type="entry name" value="YVTN repeat-like/Quinoprotein amine dehydrogenase"/>
    <property type="match status" value="1"/>
</dbReference>
<protein>
    <submittedName>
        <fullName evidence="3">Uncharacterized protein</fullName>
    </submittedName>
</protein>
<dbReference type="EMBL" id="ARQD01000004">
    <property type="protein sequence ID" value="KIX84944.1"/>
    <property type="molecule type" value="Genomic_DNA"/>
</dbReference>
<dbReference type="PANTHER" id="PTHR44489">
    <property type="match status" value="1"/>
</dbReference>